<keyword evidence="9" id="KW-1185">Reference proteome</keyword>
<evidence type="ECO:0000256" key="5">
    <source>
        <dbReference type="ARBA" id="ARBA00023008"/>
    </source>
</evidence>
<dbReference type="OrthoDB" id="6132182at2759"/>
<dbReference type="InterPro" id="IPR022739">
    <property type="entry name" value="Polyphenol_oxidase_cen"/>
</dbReference>
<evidence type="ECO:0000256" key="2">
    <source>
        <dbReference type="ARBA" id="ARBA00009928"/>
    </source>
</evidence>
<evidence type="ECO:0000256" key="1">
    <source>
        <dbReference type="ARBA" id="ARBA00001973"/>
    </source>
</evidence>
<dbReference type="PROSITE" id="PS00498">
    <property type="entry name" value="TYROSINASE_2"/>
    <property type="match status" value="1"/>
</dbReference>
<evidence type="ECO:0000256" key="3">
    <source>
        <dbReference type="ARBA" id="ARBA00022723"/>
    </source>
</evidence>
<comment type="similarity">
    <text evidence="2">Belongs to the tyrosinase family.</text>
</comment>
<feature type="domain" description="Tyrosinase copper-binding" evidence="7">
    <location>
        <begin position="303"/>
        <end position="314"/>
    </location>
</feature>
<comment type="caution">
    <text evidence="8">The sequence shown here is derived from an EMBL/GenBank/DDBJ whole genome shotgun (WGS) entry which is preliminary data.</text>
</comment>
<dbReference type="PANTHER" id="PTHR11474:SF87">
    <property type="entry name" value="POLYPHENOL OXIDASE, CHLOROPLASTIC-LIKE"/>
    <property type="match status" value="1"/>
</dbReference>
<proteinExistence type="inferred from homology"/>
<keyword evidence="4" id="KW-0560">Oxidoreductase</keyword>
<dbReference type="Gene3D" id="1.10.1280.10">
    <property type="entry name" value="Di-copper center containing domain from catechol oxidase"/>
    <property type="match status" value="2"/>
</dbReference>
<evidence type="ECO:0000256" key="6">
    <source>
        <dbReference type="SAM" id="MobiDB-lite"/>
    </source>
</evidence>
<name>A0A8J5YYR4_9ROSI</name>
<sequence>MASSANSPSTFITLPNFSKTCRGSIFKKKKLFNFVSKKVVSCKANNEKQNNADSSLNRFDRRDILLGLGGSFYGATNLGGDPFALAAPIAAPDLSHCAEATVQPTGGVQTTMGIDSCPPVSTTIIDFKPPSVRKIRYRPAAHLVDSRYSKKFEEALRLIRELDKDDPRSFMQQANVHCAYCNDAYPQTLFQRILGKLINDPDFAIPYWNWDSPSGMSMPEIYVGSNSPLYDSKRDLSHPTAQEMVRTKIPSLFFGKAYRAGSSPDPGAGSVENGSHIAFHIWVGDKEEPYHEDMGNFYSAGRDPIFYAHHANVDRMWNIWKTLPGKKRRDIGDTDWLDSAFLFYDENKNLVRVKVRDCLDSRALGYNYQNVDIPWLGSKATPRRRGRAPRPPPPSGRAPGQAMAAEISNGKKKKKK</sequence>
<dbReference type="PANTHER" id="PTHR11474">
    <property type="entry name" value="TYROSINASE FAMILY MEMBER"/>
    <property type="match status" value="1"/>
</dbReference>
<dbReference type="AlphaFoldDB" id="A0A8J5YYR4"/>
<keyword evidence="5" id="KW-0186">Copper</keyword>
<dbReference type="Pfam" id="PF12142">
    <property type="entry name" value="PPO1_DWL"/>
    <property type="match status" value="1"/>
</dbReference>
<dbReference type="SUPFAM" id="SSF48056">
    <property type="entry name" value="Di-copper centre-containing domain"/>
    <property type="match status" value="1"/>
</dbReference>
<evidence type="ECO:0000313" key="8">
    <source>
        <dbReference type="EMBL" id="KAG8490245.1"/>
    </source>
</evidence>
<protein>
    <recommendedName>
        <fullName evidence="7">Tyrosinase copper-binding domain-containing protein</fullName>
    </recommendedName>
</protein>
<evidence type="ECO:0000259" key="7">
    <source>
        <dbReference type="PROSITE" id="PS00498"/>
    </source>
</evidence>
<dbReference type="InterPro" id="IPR050316">
    <property type="entry name" value="Tyrosinase/Hemocyanin"/>
</dbReference>
<dbReference type="Pfam" id="PF00264">
    <property type="entry name" value="Tyrosinase"/>
    <property type="match status" value="1"/>
</dbReference>
<dbReference type="Proteomes" id="UP000701853">
    <property type="component" value="Chromosome 6"/>
</dbReference>
<comment type="cofactor">
    <cofactor evidence="1">
        <name>Cu(2+)</name>
        <dbReference type="ChEBI" id="CHEBI:29036"/>
    </cofactor>
</comment>
<dbReference type="EMBL" id="JAHUZN010000006">
    <property type="protein sequence ID" value="KAG8490245.1"/>
    <property type="molecule type" value="Genomic_DNA"/>
</dbReference>
<feature type="region of interest" description="Disordered" evidence="6">
    <location>
        <begin position="377"/>
        <end position="416"/>
    </location>
</feature>
<accession>A0A8J5YYR4</accession>
<evidence type="ECO:0000313" key="9">
    <source>
        <dbReference type="Proteomes" id="UP000701853"/>
    </source>
</evidence>
<dbReference type="GO" id="GO:0046872">
    <property type="term" value="F:metal ion binding"/>
    <property type="evidence" value="ECO:0007669"/>
    <property type="project" value="UniProtKB-KW"/>
</dbReference>
<dbReference type="InterPro" id="IPR008922">
    <property type="entry name" value="Di-copper_centre_dom_sf"/>
</dbReference>
<organism evidence="8 9">
    <name type="scientific">Gossypium anomalum</name>
    <dbReference type="NCBI Taxonomy" id="47600"/>
    <lineage>
        <taxon>Eukaryota</taxon>
        <taxon>Viridiplantae</taxon>
        <taxon>Streptophyta</taxon>
        <taxon>Embryophyta</taxon>
        <taxon>Tracheophyta</taxon>
        <taxon>Spermatophyta</taxon>
        <taxon>Magnoliopsida</taxon>
        <taxon>eudicotyledons</taxon>
        <taxon>Gunneridae</taxon>
        <taxon>Pentapetalae</taxon>
        <taxon>rosids</taxon>
        <taxon>malvids</taxon>
        <taxon>Malvales</taxon>
        <taxon>Malvaceae</taxon>
        <taxon>Malvoideae</taxon>
        <taxon>Gossypium</taxon>
    </lineage>
</organism>
<dbReference type="GO" id="GO:0004097">
    <property type="term" value="F:catechol oxidase activity"/>
    <property type="evidence" value="ECO:0007669"/>
    <property type="project" value="InterPro"/>
</dbReference>
<keyword evidence="3" id="KW-0479">Metal-binding</keyword>
<dbReference type="InterPro" id="IPR002227">
    <property type="entry name" value="Tyrosinase_Cu-bd"/>
</dbReference>
<reference evidence="8 9" key="1">
    <citation type="journal article" date="2021" name="bioRxiv">
        <title>The Gossypium anomalum genome as a resource for cotton improvement and evolutionary analysis of hybrid incompatibility.</title>
        <authorList>
            <person name="Grover C.E."/>
            <person name="Yuan D."/>
            <person name="Arick M.A."/>
            <person name="Miller E.R."/>
            <person name="Hu G."/>
            <person name="Peterson D.G."/>
            <person name="Wendel J.F."/>
            <person name="Udall J.A."/>
        </authorList>
    </citation>
    <scope>NUCLEOTIDE SEQUENCE [LARGE SCALE GENOMIC DNA]</scope>
    <source>
        <strain evidence="8">JFW-Udall</strain>
        <tissue evidence="8">Leaf</tissue>
    </source>
</reference>
<evidence type="ECO:0000256" key="4">
    <source>
        <dbReference type="ARBA" id="ARBA00023002"/>
    </source>
</evidence>
<gene>
    <name evidence="8" type="ORF">CXB51_015863</name>
</gene>